<dbReference type="InterPro" id="IPR022310">
    <property type="entry name" value="NAD/GMP_synthase"/>
</dbReference>
<accession>A0A562TD90</accession>
<dbReference type="Pfam" id="PF00795">
    <property type="entry name" value="CN_hydrolase"/>
    <property type="match status" value="1"/>
</dbReference>
<comment type="pathway">
    <text evidence="1 7 8">Cofactor biosynthesis; NAD(+) biosynthesis; NAD(+) from deamido-NAD(+) (L-Gln route): step 1/1.</text>
</comment>
<dbReference type="InterPro" id="IPR003694">
    <property type="entry name" value="NAD_synthase"/>
</dbReference>
<feature type="domain" description="CN hydrolase" evidence="11">
    <location>
        <begin position="1"/>
        <end position="252"/>
    </location>
</feature>
<dbReference type="InterPro" id="IPR003010">
    <property type="entry name" value="C-N_Hydrolase"/>
</dbReference>
<feature type="active site" description="For glutaminase activity" evidence="7">
    <location>
        <position position="112"/>
    </location>
</feature>
<evidence type="ECO:0000256" key="9">
    <source>
        <dbReference type="PROSITE-ProRule" id="PRU10139"/>
    </source>
</evidence>
<evidence type="ECO:0000256" key="1">
    <source>
        <dbReference type="ARBA" id="ARBA00005188"/>
    </source>
</evidence>
<evidence type="ECO:0000313" key="12">
    <source>
        <dbReference type="EMBL" id="TWI91224.1"/>
    </source>
</evidence>
<evidence type="ECO:0000256" key="7">
    <source>
        <dbReference type="HAMAP-Rule" id="MF_02090"/>
    </source>
</evidence>
<dbReference type="EMBL" id="VLLG01000002">
    <property type="protein sequence ID" value="TWI91224.1"/>
    <property type="molecule type" value="Genomic_DNA"/>
</dbReference>
<comment type="caution">
    <text evidence="12">The sequence shown here is derived from an EMBL/GenBank/DDBJ whole genome shotgun (WGS) entry which is preliminary data.</text>
</comment>
<evidence type="ECO:0000256" key="5">
    <source>
        <dbReference type="ARBA" id="ARBA00022840"/>
    </source>
</evidence>
<dbReference type="EC" id="6.3.5.1" evidence="7 8"/>
<dbReference type="PROSITE" id="PS50263">
    <property type="entry name" value="CN_HYDROLASE"/>
    <property type="match status" value="1"/>
</dbReference>
<dbReference type="GO" id="GO:0009435">
    <property type="term" value="P:NAD+ biosynthetic process"/>
    <property type="evidence" value="ECO:0007669"/>
    <property type="project" value="UniProtKB-UniRule"/>
</dbReference>
<feature type="binding site" evidence="7">
    <location>
        <position position="525"/>
    </location>
    <ligand>
        <name>deamido-NAD(+)</name>
        <dbReference type="ChEBI" id="CHEBI:58437"/>
        <note>ligand shared between two neighboring subunits</note>
    </ligand>
</feature>
<protein>
    <recommendedName>
        <fullName evidence="7 8">Glutamine-dependent NAD(+) synthetase</fullName>
        <ecNumber evidence="7 8">6.3.5.1</ecNumber>
    </recommendedName>
    <alternativeName>
        <fullName evidence="7 8">NAD(+) synthase [glutamine-hydrolyzing]</fullName>
    </alternativeName>
</protein>
<comment type="similarity">
    <text evidence="2 7 8">In the C-terminal section; belongs to the NAD synthetase family.</text>
</comment>
<dbReference type="OrthoDB" id="9803818at2"/>
<dbReference type="GO" id="GO:0008795">
    <property type="term" value="F:NAD+ synthase activity"/>
    <property type="evidence" value="ECO:0007669"/>
    <property type="project" value="UniProtKB-UniRule"/>
</dbReference>
<proteinExistence type="inferred from homology"/>
<evidence type="ECO:0000256" key="10">
    <source>
        <dbReference type="RuleBase" id="RU003811"/>
    </source>
</evidence>
<dbReference type="HAMAP" id="MF_02090">
    <property type="entry name" value="NadE_glutamine_dep"/>
    <property type="match status" value="1"/>
</dbReference>
<feature type="binding site" evidence="7">
    <location>
        <position position="415"/>
    </location>
    <ligand>
        <name>deamido-NAD(+)</name>
        <dbReference type="ChEBI" id="CHEBI:58437"/>
        <note>ligand shared between two neighboring subunits</note>
    </ligand>
</feature>
<dbReference type="CDD" id="cd00553">
    <property type="entry name" value="NAD_synthase"/>
    <property type="match status" value="1"/>
</dbReference>
<comment type="function">
    <text evidence="7">Catalyzes the ATP-dependent amidation of deamido-NAD to form NAD. Uses L-glutamine as a nitrogen source.</text>
</comment>
<comment type="caution">
    <text evidence="7">Lacks conserved residue(s) required for the propagation of feature annotation.</text>
</comment>
<feature type="binding site" evidence="7">
    <location>
        <position position="182"/>
    </location>
    <ligand>
        <name>L-glutamine</name>
        <dbReference type="ChEBI" id="CHEBI:58359"/>
    </ligand>
</feature>
<keyword evidence="4 7" id="KW-0547">Nucleotide-binding</keyword>
<dbReference type="PANTHER" id="PTHR23090:SF9">
    <property type="entry name" value="GLUTAMINE-DEPENDENT NAD(+) SYNTHETASE"/>
    <property type="match status" value="1"/>
</dbReference>
<keyword evidence="13" id="KW-1185">Reference proteome</keyword>
<dbReference type="AlphaFoldDB" id="A0A562TD90"/>
<dbReference type="CDD" id="cd07570">
    <property type="entry name" value="GAT_Gln-NAD-synth"/>
    <property type="match status" value="1"/>
</dbReference>
<dbReference type="InterPro" id="IPR036526">
    <property type="entry name" value="C-N_Hydrolase_sf"/>
</dbReference>
<dbReference type="GO" id="GO:0005524">
    <property type="term" value="F:ATP binding"/>
    <property type="evidence" value="ECO:0007669"/>
    <property type="project" value="UniProtKB-UniRule"/>
</dbReference>
<sequence length="554" mass="61950">MKILLAQQNYHIGNFELNTEKIISGIQAAIAQGADLVVFSELCVCGYPPRDFLEFEDFIAKCYAAIDTIKKHSDRIGVIVGAPCRNPQREGKDLFNAAWFLHEGEVKQVVHKTLLPTYDVFDEYRYFEPAFEWNVIPFKGKKLAVTICEDIWNLGDNPLYRICPMDHLVLQQPDVMINISASPFDYDHDQDRKEIIRANVMKYGLPMLYSCTVGSQTEIVFDGGSLVFDAQGNIVKELPYFGEATHLVDLDALQQSAAPAPHIQHTPVKELVPEYNIDRIYQALVLGIRDYFGKMGFTKAILGSSGGIDSAVTLAIACDALGKENVRAILMPSPYSTEHSVDDALALSANLGNPHDVIRINEIYEGFLHTLEPYFKGLPFNVAEENTQSRIRGNLLMALANKFGYILLNTSNKSELSTGYGTLYGDMAGGLSVLGDVYKMQVYALARYINRNGEVIPYNIIDKAPSAELRPNQKDSDSLPDYSILDSILYQYIERRQGPREIIARGFDAALVARTLKLVNTNEYKRNQFCPIIRVSSKAFGVGRRVPIVGKYLS</sequence>
<evidence type="ECO:0000256" key="6">
    <source>
        <dbReference type="ARBA" id="ARBA00023027"/>
    </source>
</evidence>
<reference evidence="12 13" key="1">
    <citation type="journal article" date="2013" name="Stand. Genomic Sci.">
        <title>Genomic Encyclopedia of Type Strains, Phase I: The one thousand microbial genomes (KMG-I) project.</title>
        <authorList>
            <person name="Kyrpides N.C."/>
            <person name="Woyke T."/>
            <person name="Eisen J.A."/>
            <person name="Garrity G."/>
            <person name="Lilburn T.G."/>
            <person name="Beck B.J."/>
            <person name="Whitman W.B."/>
            <person name="Hugenholtz P."/>
            <person name="Klenk H.P."/>
        </authorList>
    </citation>
    <scope>NUCLEOTIDE SEQUENCE [LARGE SCALE GENOMIC DNA]</scope>
    <source>
        <strain evidence="12 13">DSM 13484</strain>
    </source>
</reference>
<evidence type="ECO:0000259" key="11">
    <source>
        <dbReference type="PROSITE" id="PS50263"/>
    </source>
</evidence>
<dbReference type="PROSITE" id="PS00920">
    <property type="entry name" value="NITRIL_CHT_1"/>
    <property type="match status" value="1"/>
</dbReference>
<dbReference type="SUPFAM" id="SSF56317">
    <property type="entry name" value="Carbon-nitrogen hydrolase"/>
    <property type="match status" value="1"/>
</dbReference>
<feature type="binding site" evidence="7">
    <location>
        <position position="410"/>
    </location>
    <ligand>
        <name>ATP</name>
        <dbReference type="ChEBI" id="CHEBI:30616"/>
    </ligand>
</feature>
<comment type="similarity">
    <text evidence="10">Belongs to the NAD synthetase family.</text>
</comment>
<dbReference type="GO" id="GO:0004359">
    <property type="term" value="F:glutaminase activity"/>
    <property type="evidence" value="ECO:0007669"/>
    <property type="project" value="InterPro"/>
</dbReference>
<dbReference type="GO" id="GO:0000257">
    <property type="term" value="F:nitrilase activity"/>
    <property type="evidence" value="ECO:0007669"/>
    <property type="project" value="UniProtKB-ARBA"/>
</dbReference>
<dbReference type="PIRSF" id="PIRSF006630">
    <property type="entry name" value="NADS_GAT"/>
    <property type="match status" value="1"/>
</dbReference>
<feature type="binding site" evidence="7">
    <location>
        <position position="118"/>
    </location>
    <ligand>
        <name>L-glutamine</name>
        <dbReference type="ChEBI" id="CHEBI:58359"/>
    </ligand>
</feature>
<evidence type="ECO:0000256" key="2">
    <source>
        <dbReference type="ARBA" id="ARBA00007145"/>
    </source>
</evidence>
<dbReference type="Gene3D" id="3.40.50.620">
    <property type="entry name" value="HUPs"/>
    <property type="match status" value="1"/>
</dbReference>
<keyword evidence="3 7" id="KW-0436">Ligase</keyword>
<feature type="active site" description="Proton acceptor; for glutaminase activity" evidence="7">
    <location>
        <position position="41"/>
    </location>
</feature>
<evidence type="ECO:0000256" key="4">
    <source>
        <dbReference type="ARBA" id="ARBA00022741"/>
    </source>
</evidence>
<keyword evidence="6 7" id="KW-0520">NAD</keyword>
<dbReference type="Proteomes" id="UP000316778">
    <property type="component" value="Unassembled WGS sequence"/>
</dbReference>
<dbReference type="UniPathway" id="UPA00253">
    <property type="reaction ID" value="UER00334"/>
</dbReference>
<dbReference type="InterPro" id="IPR014729">
    <property type="entry name" value="Rossmann-like_a/b/a_fold"/>
</dbReference>
<dbReference type="Pfam" id="PF02540">
    <property type="entry name" value="NAD_synthase"/>
    <property type="match status" value="1"/>
</dbReference>
<evidence type="ECO:0000313" key="13">
    <source>
        <dbReference type="Proteomes" id="UP000316778"/>
    </source>
</evidence>
<dbReference type="Gene3D" id="3.60.110.10">
    <property type="entry name" value="Carbon-nitrogen hydrolase"/>
    <property type="match status" value="1"/>
</dbReference>
<dbReference type="InterPro" id="IPR014445">
    <property type="entry name" value="Gln-dep_NAD_synthase"/>
</dbReference>
<evidence type="ECO:0000256" key="8">
    <source>
        <dbReference type="PIRNR" id="PIRNR006630"/>
    </source>
</evidence>
<keyword evidence="5 7" id="KW-0067">ATP-binding</keyword>
<feature type="binding site" evidence="7">
    <location>
        <position position="386"/>
    </location>
    <ligand>
        <name>deamido-NAD(+)</name>
        <dbReference type="ChEBI" id="CHEBI:58437"/>
        <note>ligand shared between two neighboring subunits</note>
    </ligand>
</feature>
<dbReference type="FunFam" id="3.40.50.620:FF:000106">
    <property type="entry name" value="Glutamine-dependent NAD(+) synthetase"/>
    <property type="match status" value="1"/>
</dbReference>
<dbReference type="NCBIfam" id="NF010588">
    <property type="entry name" value="PRK13981.1"/>
    <property type="match status" value="1"/>
</dbReference>
<dbReference type="SUPFAM" id="SSF52402">
    <property type="entry name" value="Adenine nucleotide alpha hydrolases-like"/>
    <property type="match status" value="1"/>
</dbReference>
<feature type="active site" description="Nucleophile; for glutaminase activity" evidence="7">
    <location>
        <position position="148"/>
    </location>
</feature>
<dbReference type="GO" id="GO:0005737">
    <property type="term" value="C:cytoplasm"/>
    <property type="evidence" value="ECO:0007669"/>
    <property type="project" value="InterPro"/>
</dbReference>
<dbReference type="InterPro" id="IPR000132">
    <property type="entry name" value="Nitrilase/CN_hydratase_CS"/>
</dbReference>
<dbReference type="GO" id="GO:0003952">
    <property type="term" value="F:NAD+ synthase (glutamine-hydrolyzing) activity"/>
    <property type="evidence" value="ECO:0007669"/>
    <property type="project" value="UniProtKB-UniRule"/>
</dbReference>
<dbReference type="NCBIfam" id="TIGR00552">
    <property type="entry name" value="nadE"/>
    <property type="match status" value="1"/>
</dbReference>
<feature type="binding site" evidence="7">
    <location>
        <begin position="303"/>
        <end position="310"/>
    </location>
    <ligand>
        <name>ATP</name>
        <dbReference type="ChEBI" id="CHEBI:30616"/>
    </ligand>
</feature>
<gene>
    <name evidence="7" type="primary">nadE</name>
    <name evidence="12" type="ORF">LX66_0589</name>
</gene>
<comment type="catalytic activity">
    <reaction evidence="7 8">
        <text>deamido-NAD(+) + L-glutamine + ATP + H2O = L-glutamate + AMP + diphosphate + NAD(+) + H(+)</text>
        <dbReference type="Rhea" id="RHEA:24384"/>
        <dbReference type="ChEBI" id="CHEBI:15377"/>
        <dbReference type="ChEBI" id="CHEBI:15378"/>
        <dbReference type="ChEBI" id="CHEBI:29985"/>
        <dbReference type="ChEBI" id="CHEBI:30616"/>
        <dbReference type="ChEBI" id="CHEBI:33019"/>
        <dbReference type="ChEBI" id="CHEBI:57540"/>
        <dbReference type="ChEBI" id="CHEBI:58359"/>
        <dbReference type="ChEBI" id="CHEBI:58437"/>
        <dbReference type="ChEBI" id="CHEBI:456215"/>
        <dbReference type="EC" id="6.3.5.1"/>
    </reaction>
</comment>
<dbReference type="PANTHER" id="PTHR23090">
    <property type="entry name" value="NH 3 /GLUTAMINE-DEPENDENT NAD + SYNTHETASE"/>
    <property type="match status" value="1"/>
</dbReference>
<organism evidence="12 13">
    <name type="scientific">Chitinophaga japonensis</name>
    <name type="common">Flexibacter japonensis</name>
    <dbReference type="NCBI Taxonomy" id="104662"/>
    <lineage>
        <taxon>Bacteria</taxon>
        <taxon>Pseudomonadati</taxon>
        <taxon>Bacteroidota</taxon>
        <taxon>Chitinophagia</taxon>
        <taxon>Chitinophagales</taxon>
        <taxon>Chitinophagaceae</taxon>
        <taxon>Chitinophaga</taxon>
    </lineage>
</organism>
<evidence type="ECO:0000256" key="3">
    <source>
        <dbReference type="ARBA" id="ARBA00022598"/>
    </source>
</evidence>
<dbReference type="RefSeq" id="WP_145710381.1">
    <property type="nucleotide sequence ID" value="NZ_BAAAFY010000001.1"/>
</dbReference>
<feature type="active site" description="Proton acceptor" evidence="9">
    <location>
        <position position="41"/>
    </location>
</feature>
<name>A0A562TD90_CHIJA</name>